<evidence type="ECO:0000256" key="2">
    <source>
        <dbReference type="ARBA" id="ARBA00022737"/>
    </source>
</evidence>
<dbReference type="PANTHER" id="PTHR19856">
    <property type="entry name" value="WD-REPEATCONTAINING PROTEIN WDR1"/>
    <property type="match status" value="1"/>
</dbReference>
<feature type="repeat" description="WD" evidence="3">
    <location>
        <begin position="239"/>
        <end position="279"/>
    </location>
</feature>
<keyword evidence="1 3" id="KW-0853">WD repeat</keyword>
<dbReference type="GO" id="GO:0051015">
    <property type="term" value="F:actin filament binding"/>
    <property type="evidence" value="ECO:0007669"/>
    <property type="project" value="TreeGrafter"/>
</dbReference>
<dbReference type="SUPFAM" id="SSF50978">
    <property type="entry name" value="WD40 repeat-like"/>
    <property type="match status" value="2"/>
</dbReference>
<dbReference type="InterPro" id="IPR001680">
    <property type="entry name" value="WD40_rpt"/>
</dbReference>
<keyword evidence="2" id="KW-0677">Repeat</keyword>
<dbReference type="Gene3D" id="2.130.10.10">
    <property type="entry name" value="YVTN repeat-like/Quinoprotein amine dehydrogenase"/>
    <property type="match status" value="2"/>
</dbReference>
<protein>
    <submittedName>
        <fullName evidence="4">Actin-interacting protein 1</fullName>
    </submittedName>
</protein>
<name>A0A9P0QPE5_9ASCO</name>
<evidence type="ECO:0000256" key="3">
    <source>
        <dbReference type="PROSITE-ProRule" id="PRU00221"/>
    </source>
</evidence>
<feature type="repeat" description="WD" evidence="3">
    <location>
        <begin position="56"/>
        <end position="90"/>
    </location>
</feature>
<dbReference type="PROSITE" id="PS50294">
    <property type="entry name" value="WD_REPEATS_REGION"/>
    <property type="match status" value="3"/>
</dbReference>
<evidence type="ECO:0000313" key="5">
    <source>
        <dbReference type="Proteomes" id="UP000837801"/>
    </source>
</evidence>
<evidence type="ECO:0000313" key="4">
    <source>
        <dbReference type="EMBL" id="CAH2353013.1"/>
    </source>
</evidence>
<evidence type="ECO:0000256" key="1">
    <source>
        <dbReference type="ARBA" id="ARBA00022574"/>
    </source>
</evidence>
<dbReference type="PROSITE" id="PS50082">
    <property type="entry name" value="WD_REPEATS_2"/>
    <property type="match status" value="3"/>
</dbReference>
<reference evidence="4" key="1">
    <citation type="submission" date="2022-03" db="EMBL/GenBank/DDBJ databases">
        <authorList>
            <person name="Legras J.-L."/>
            <person name="Devillers H."/>
            <person name="Grondin C."/>
        </authorList>
    </citation>
    <scope>NUCLEOTIDE SEQUENCE</scope>
    <source>
        <strain evidence="4">CLIB 1423</strain>
    </source>
</reference>
<gene>
    <name evidence="4" type="ORF">CLIB1423_09S00870</name>
</gene>
<sequence>MSISPSTLFPPQPSTTRANSLILSYDSKNDRIVYPQGKSVFVKAVDPKSEVPSIQFSKHLHLVTAATFAPNGNYVASGDESGNVKIWDVSIRNDETPSFEQPSIKSEFQILAGPIKSIAWDADGQRVIAVGEGKDKFGHCFTWDSGNSIGEIQGHADTINAVAIKPQRPYRAATVGVDKALVFYQGPPFKFDKSVRGYHTNTIRDVKFSPDGKYVVSVGSDRLIVVYDGKTGEFVKKIENAHEGGIFGISWVKDDVFATSSADNTIKTWNVEEAKEVNTYSVSSTVSVENQQVGLVVTPKYFISLSTNGNLNYFEHDSTSKPSFIISGVQNPITAVSLKGKELVVGSSDGSLVKIGIVDGKGFEPEPVPFGKHGNYVSSILSESDDTVVTAGWDDLVKIWKKTENSSSATLSGQPRKVIQLSDSTYIILFESKLEAYTESLEKIAELEFSFTSSDIDYDTKDILYLTNLKDNRLEVYSLSDSKFTPVKSYPSLRSLPALVRVSPNGKYAAVADNFGKYTLYNIEDGSVVTTRWAFHSAKVLDAAWSSDSKYIVSGGLDTGILVYSVGRPAKVLKFLLAHQTGVSGLRWSSYEEEKKSGTIVSAGLDGVIKSWVVDLSVY</sequence>
<dbReference type="GO" id="GO:0030042">
    <property type="term" value="P:actin filament depolymerization"/>
    <property type="evidence" value="ECO:0007669"/>
    <property type="project" value="TreeGrafter"/>
</dbReference>
<dbReference type="FunFam" id="2.130.10.10:FF:000102">
    <property type="entry name" value="Actin-interacting protein 1"/>
    <property type="match status" value="1"/>
</dbReference>
<keyword evidence="5" id="KW-1185">Reference proteome</keyword>
<dbReference type="InterPro" id="IPR015943">
    <property type="entry name" value="WD40/YVTN_repeat-like_dom_sf"/>
</dbReference>
<feature type="repeat" description="WD" evidence="3">
    <location>
        <begin position="196"/>
        <end position="237"/>
    </location>
</feature>
<dbReference type="InterPro" id="IPR036322">
    <property type="entry name" value="WD40_repeat_dom_sf"/>
</dbReference>
<dbReference type="SMART" id="SM00320">
    <property type="entry name" value="WD40"/>
    <property type="match status" value="9"/>
</dbReference>
<dbReference type="CDD" id="cd00200">
    <property type="entry name" value="WD40"/>
    <property type="match status" value="1"/>
</dbReference>
<dbReference type="Pfam" id="PF00400">
    <property type="entry name" value="WD40"/>
    <property type="match status" value="5"/>
</dbReference>
<accession>A0A9P0QPE5</accession>
<dbReference type="GO" id="GO:0030864">
    <property type="term" value="C:cortical actin cytoskeleton"/>
    <property type="evidence" value="ECO:0007669"/>
    <property type="project" value="TreeGrafter"/>
</dbReference>
<proteinExistence type="predicted"/>
<dbReference type="EMBL" id="CAKXYY010000009">
    <property type="protein sequence ID" value="CAH2353013.1"/>
    <property type="molecule type" value="Genomic_DNA"/>
</dbReference>
<dbReference type="PANTHER" id="PTHR19856:SF0">
    <property type="entry name" value="WD REPEAT-CONTAINING PROTEIN 1"/>
    <property type="match status" value="1"/>
</dbReference>
<dbReference type="OrthoDB" id="2306at2759"/>
<dbReference type="Proteomes" id="UP000837801">
    <property type="component" value="Unassembled WGS sequence"/>
</dbReference>
<comment type="caution">
    <text evidence="4">The sequence shown here is derived from an EMBL/GenBank/DDBJ whole genome shotgun (WGS) entry which is preliminary data.</text>
</comment>
<organism evidence="4 5">
    <name type="scientific">[Candida] railenensis</name>
    <dbReference type="NCBI Taxonomy" id="45579"/>
    <lineage>
        <taxon>Eukaryota</taxon>
        <taxon>Fungi</taxon>
        <taxon>Dikarya</taxon>
        <taxon>Ascomycota</taxon>
        <taxon>Saccharomycotina</taxon>
        <taxon>Pichiomycetes</taxon>
        <taxon>Debaryomycetaceae</taxon>
        <taxon>Kurtzmaniella</taxon>
    </lineage>
</organism>
<dbReference type="AlphaFoldDB" id="A0A9P0QPE5"/>